<proteinExistence type="predicted"/>
<gene>
    <name evidence="6" type="ORF">D515_03746</name>
</gene>
<dbReference type="GO" id="GO:0043565">
    <property type="term" value="F:sequence-specific DNA binding"/>
    <property type="evidence" value="ECO:0007669"/>
    <property type="project" value="InterPro"/>
</dbReference>
<evidence type="ECO:0000256" key="1">
    <source>
        <dbReference type="ARBA" id="ARBA00023015"/>
    </source>
</evidence>
<dbReference type="Pfam" id="PF12833">
    <property type="entry name" value="HTH_18"/>
    <property type="match status" value="1"/>
</dbReference>
<feature type="domain" description="HTH araC/xylS-type" evidence="5">
    <location>
        <begin position="197"/>
        <end position="293"/>
    </location>
</feature>
<keyword evidence="7" id="KW-1185">Reference proteome</keyword>
<name>R1GN89_9GAMM</name>
<reference evidence="6 7" key="1">
    <citation type="journal article" date="2014" name="PLoS ONE">
        <title>Grimontia indica AK16(T), sp. nov., Isolated from a Seawater Sample Reports the Presence of Pathogenic Genes Similar to Vibrio Genus.</title>
        <authorList>
            <person name="Singh A."/>
            <person name="Vaidya B."/>
            <person name="Khatri I."/>
            <person name="Srinivas T.N."/>
            <person name="Subramanian S."/>
            <person name="Korpole S."/>
            <person name="Pinnaka A.K."/>
        </authorList>
    </citation>
    <scope>NUCLEOTIDE SEQUENCE [LARGE SCALE GENOMIC DNA]</scope>
    <source>
        <strain evidence="6 7">AK16</strain>
    </source>
</reference>
<dbReference type="SMART" id="SM00342">
    <property type="entry name" value="HTH_ARAC"/>
    <property type="match status" value="1"/>
</dbReference>
<dbReference type="AlphaFoldDB" id="R1GN89"/>
<dbReference type="RefSeq" id="WP_002541819.1">
    <property type="nucleotide sequence ID" value="NZ_ANFM02000048.1"/>
</dbReference>
<dbReference type="PANTHER" id="PTHR47893">
    <property type="entry name" value="REGULATORY PROTEIN PCHR"/>
    <property type="match status" value="1"/>
</dbReference>
<accession>R1GN89</accession>
<protein>
    <submittedName>
        <fullName evidence="6">Iron aquisition regulator</fullName>
    </submittedName>
</protein>
<evidence type="ECO:0000256" key="4">
    <source>
        <dbReference type="SAM" id="MobiDB-lite"/>
    </source>
</evidence>
<dbReference type="InterPro" id="IPR053142">
    <property type="entry name" value="PchR_regulatory_protein"/>
</dbReference>
<evidence type="ECO:0000256" key="2">
    <source>
        <dbReference type="ARBA" id="ARBA00023125"/>
    </source>
</evidence>
<dbReference type="PRINTS" id="PR00032">
    <property type="entry name" value="HTHARAC"/>
</dbReference>
<feature type="compositionally biased region" description="Basic and acidic residues" evidence="4">
    <location>
        <begin position="7"/>
        <end position="20"/>
    </location>
</feature>
<evidence type="ECO:0000256" key="3">
    <source>
        <dbReference type="ARBA" id="ARBA00023163"/>
    </source>
</evidence>
<comment type="caution">
    <text evidence="6">The sequence shown here is derived from an EMBL/GenBank/DDBJ whole genome shotgun (WGS) entry which is preliminary data.</text>
</comment>
<dbReference type="Gene3D" id="1.10.10.60">
    <property type="entry name" value="Homeodomain-like"/>
    <property type="match status" value="2"/>
</dbReference>
<evidence type="ECO:0000313" key="7">
    <source>
        <dbReference type="Proteomes" id="UP000011223"/>
    </source>
</evidence>
<keyword evidence="3" id="KW-0804">Transcription</keyword>
<dbReference type="InterPro" id="IPR018060">
    <property type="entry name" value="HTH_AraC"/>
</dbReference>
<dbReference type="InterPro" id="IPR018062">
    <property type="entry name" value="HTH_AraC-typ_CS"/>
</dbReference>
<organism evidence="6 7">
    <name type="scientific">Grimontia indica</name>
    <dbReference type="NCBI Taxonomy" id="1056512"/>
    <lineage>
        <taxon>Bacteria</taxon>
        <taxon>Pseudomonadati</taxon>
        <taxon>Pseudomonadota</taxon>
        <taxon>Gammaproteobacteria</taxon>
        <taxon>Vibrionales</taxon>
        <taxon>Vibrionaceae</taxon>
        <taxon>Grimontia</taxon>
    </lineage>
</organism>
<dbReference type="PROSITE" id="PS00041">
    <property type="entry name" value="HTH_ARAC_FAMILY_1"/>
    <property type="match status" value="1"/>
</dbReference>
<dbReference type="PANTHER" id="PTHR47893:SF1">
    <property type="entry name" value="REGULATORY PROTEIN PCHR"/>
    <property type="match status" value="1"/>
</dbReference>
<keyword evidence="2" id="KW-0238">DNA-binding</keyword>
<dbReference type="SUPFAM" id="SSF46689">
    <property type="entry name" value="Homeodomain-like"/>
    <property type="match status" value="2"/>
</dbReference>
<dbReference type="GO" id="GO:0003700">
    <property type="term" value="F:DNA-binding transcription factor activity"/>
    <property type="evidence" value="ECO:0007669"/>
    <property type="project" value="InterPro"/>
</dbReference>
<dbReference type="InterPro" id="IPR020449">
    <property type="entry name" value="Tscrpt_reg_AraC-type_HTH"/>
</dbReference>
<dbReference type="EMBL" id="ANFM02000048">
    <property type="protein sequence ID" value="EOD77549.1"/>
    <property type="molecule type" value="Genomic_DNA"/>
</dbReference>
<dbReference type="PROSITE" id="PS01124">
    <property type="entry name" value="HTH_ARAC_FAMILY_2"/>
    <property type="match status" value="1"/>
</dbReference>
<dbReference type="eggNOG" id="COG2207">
    <property type="taxonomic scope" value="Bacteria"/>
</dbReference>
<keyword evidence="1" id="KW-0805">Transcription regulation</keyword>
<evidence type="ECO:0000259" key="5">
    <source>
        <dbReference type="PROSITE" id="PS01124"/>
    </source>
</evidence>
<evidence type="ECO:0000313" key="6">
    <source>
        <dbReference type="EMBL" id="EOD77549.1"/>
    </source>
</evidence>
<dbReference type="InterPro" id="IPR009057">
    <property type="entry name" value="Homeodomain-like_sf"/>
</dbReference>
<sequence>MSSVSHLLKERDVTEKHHQEEEESVNFVEVMSGLAVCISRSDAPSTPCTFPGDSEYVHLNCLLQGEFKARVRNINIHLREGEVTIGFSDGEEFHMPRPTEFCNLAVMITPKLLQEIAGEQLLQDSWWSDTSFFVKAVGKNPKIVSAALNIATLMNESPQRKLLLHAAVLSYIHWSLEACNDPVCHCSFNNREKHQLEAAKRYLLRDLSEPPTIAEIASLVGLNQCKLKRGFKILFNTSIYAYFQQERMKKALELLRQSNVTETAVTLGYSNVSHFSAAFKKQFSILPKDARRELLANGENKSALP</sequence>
<feature type="region of interest" description="Disordered" evidence="4">
    <location>
        <begin position="1"/>
        <end position="24"/>
    </location>
</feature>
<dbReference type="Proteomes" id="UP000011223">
    <property type="component" value="Unassembled WGS sequence"/>
</dbReference>